<evidence type="ECO:0000256" key="1">
    <source>
        <dbReference type="SAM" id="SignalP"/>
    </source>
</evidence>
<dbReference type="InterPro" id="IPR052159">
    <property type="entry name" value="Competence_DNA_uptake"/>
</dbReference>
<keyword evidence="1" id="KW-0732">Signal</keyword>
<dbReference type="AlphaFoldDB" id="A0A1H0TK87"/>
<dbReference type="SUPFAM" id="SSF56281">
    <property type="entry name" value="Metallo-hydrolase/oxidoreductase"/>
    <property type="match status" value="1"/>
</dbReference>
<dbReference type="OrthoDB" id="2696637at2"/>
<gene>
    <name evidence="2" type="ORF">SAMN05216565_103582</name>
</gene>
<evidence type="ECO:0000313" key="3">
    <source>
        <dbReference type="Proteomes" id="UP000199159"/>
    </source>
</evidence>
<dbReference type="STRING" id="930152.SAMN05216565_103582"/>
<feature type="signal peptide" evidence="1">
    <location>
        <begin position="1"/>
        <end position="22"/>
    </location>
</feature>
<dbReference type="EMBL" id="FNJU01000003">
    <property type="protein sequence ID" value="SDP54419.1"/>
    <property type="molecule type" value="Genomic_DNA"/>
</dbReference>
<dbReference type="InterPro" id="IPR036866">
    <property type="entry name" value="RibonucZ/Hydroxyglut_hydro"/>
</dbReference>
<accession>A0A1H0TK87</accession>
<feature type="chain" id="PRO_5011793484" evidence="1">
    <location>
        <begin position="23"/>
        <end position="280"/>
    </location>
</feature>
<dbReference type="GO" id="GO:0016787">
    <property type="term" value="F:hydrolase activity"/>
    <property type="evidence" value="ECO:0007669"/>
    <property type="project" value="UniProtKB-KW"/>
</dbReference>
<organism evidence="2 3">
    <name type="scientific">Litchfieldia salsa</name>
    <dbReference type="NCBI Taxonomy" id="930152"/>
    <lineage>
        <taxon>Bacteria</taxon>
        <taxon>Bacillati</taxon>
        <taxon>Bacillota</taxon>
        <taxon>Bacilli</taxon>
        <taxon>Bacillales</taxon>
        <taxon>Bacillaceae</taxon>
        <taxon>Litchfieldia</taxon>
    </lineage>
</organism>
<dbReference type="PANTHER" id="PTHR30619:SF1">
    <property type="entry name" value="RECOMBINATION PROTEIN 2"/>
    <property type="match status" value="1"/>
</dbReference>
<dbReference type="Proteomes" id="UP000199159">
    <property type="component" value="Unassembled WGS sequence"/>
</dbReference>
<keyword evidence="3" id="KW-1185">Reference proteome</keyword>
<dbReference type="RefSeq" id="WP_090852815.1">
    <property type="nucleotide sequence ID" value="NZ_FNJU01000003.1"/>
</dbReference>
<dbReference type="Gene3D" id="3.60.15.10">
    <property type="entry name" value="Ribonuclease Z/Hydroxyacylglutathione hydrolase-like"/>
    <property type="match status" value="1"/>
</dbReference>
<reference evidence="3" key="1">
    <citation type="submission" date="2016-10" db="EMBL/GenBank/DDBJ databases">
        <authorList>
            <person name="Varghese N."/>
            <person name="Submissions S."/>
        </authorList>
    </citation>
    <scope>NUCLEOTIDE SEQUENCE [LARGE SCALE GENOMIC DNA]</scope>
    <source>
        <strain evidence="3">IBRC-M10078</strain>
    </source>
</reference>
<dbReference type="PANTHER" id="PTHR30619">
    <property type="entry name" value="DNA INTERNALIZATION/COMPETENCE PROTEIN COMEC/REC2"/>
    <property type="match status" value="1"/>
</dbReference>
<keyword evidence="2" id="KW-0378">Hydrolase</keyword>
<name>A0A1H0TK87_9BACI</name>
<proteinExistence type="predicted"/>
<protein>
    <submittedName>
        <fullName evidence="2">Metal-dependent hydrolase, beta-lactamase superfamily II</fullName>
    </submittedName>
</protein>
<sequence>MKKFIFLLIVITCSLLTGFSSNDIPTEIEKVNLKLRENQIAMTFLDLSSGEATLIQHGSGRNILLNSGGPGTQEELQQLLKLYDVHSINALILTKNDPEYTSNLEWLTTNFVIGQVITGQSYSEAISEKVHVKWKAGQEHEILPGFVTKVIHENESVVGSLGMDLLFSFNNNHLLYMTSSSIELEKLLLKNFNLSCVNILKVAEFASKDGTSESFVEHLDPQAAVIFRKKGVLASQDVIERLQETWIDIYLTKQFGNITIKFNKGDYEIITISVESSTSV</sequence>
<evidence type="ECO:0000313" key="2">
    <source>
        <dbReference type="EMBL" id="SDP54419.1"/>
    </source>
</evidence>